<sequence>MAYRPRDYRDTAWFKTSEGDLVFCQWLLDRCCSLSDPITLLSLEACSTLYSWLTVRQRLRHELGLNSSEESGRSTLCWKLEKKAREAIPSEKLVVAEVIESAAELLISRATEADWEALVTWSNLFVNEGSAPWLGEGEARAAGDQANDRIDSFLELILELVLTTEEQQEVEIPTVSEDAQDLWTSEIYEIEKLDVEEEERRR</sequence>
<evidence type="ECO:0000313" key="1">
    <source>
        <dbReference type="EMBL" id="KAL3657947.1"/>
    </source>
</evidence>
<protein>
    <submittedName>
        <fullName evidence="1">Uncharacterized protein</fullName>
    </submittedName>
</protein>
<reference evidence="1 2" key="1">
    <citation type="submission" date="2024-09" db="EMBL/GenBank/DDBJ databases">
        <title>Genome sequencing and assembly of Phytophthora oleae, isolate VK10A, causative agent of rot of olive drupes.</title>
        <authorList>
            <person name="Conti Taguali S."/>
            <person name="Riolo M."/>
            <person name="La Spada F."/>
            <person name="Cacciola S.O."/>
            <person name="Dionisio G."/>
        </authorList>
    </citation>
    <scope>NUCLEOTIDE SEQUENCE [LARGE SCALE GENOMIC DNA]</scope>
    <source>
        <strain evidence="1 2">VK10A</strain>
    </source>
</reference>
<keyword evidence="2" id="KW-1185">Reference proteome</keyword>
<name>A0ABD3ETZ2_9STRA</name>
<dbReference type="EMBL" id="JBIMZQ010000059">
    <property type="protein sequence ID" value="KAL3657947.1"/>
    <property type="molecule type" value="Genomic_DNA"/>
</dbReference>
<gene>
    <name evidence="1" type="ORF">V7S43_017152</name>
</gene>
<proteinExistence type="predicted"/>
<dbReference type="Proteomes" id="UP001632037">
    <property type="component" value="Unassembled WGS sequence"/>
</dbReference>
<organism evidence="1 2">
    <name type="scientific">Phytophthora oleae</name>
    <dbReference type="NCBI Taxonomy" id="2107226"/>
    <lineage>
        <taxon>Eukaryota</taxon>
        <taxon>Sar</taxon>
        <taxon>Stramenopiles</taxon>
        <taxon>Oomycota</taxon>
        <taxon>Peronosporomycetes</taxon>
        <taxon>Peronosporales</taxon>
        <taxon>Peronosporaceae</taxon>
        <taxon>Phytophthora</taxon>
    </lineage>
</organism>
<dbReference type="AlphaFoldDB" id="A0ABD3ETZ2"/>
<accession>A0ABD3ETZ2</accession>
<evidence type="ECO:0000313" key="2">
    <source>
        <dbReference type="Proteomes" id="UP001632037"/>
    </source>
</evidence>
<comment type="caution">
    <text evidence="1">The sequence shown here is derived from an EMBL/GenBank/DDBJ whole genome shotgun (WGS) entry which is preliminary data.</text>
</comment>